<dbReference type="EMBL" id="LYCR01000017">
    <property type="protein sequence ID" value="OGM48231.1"/>
    <property type="molecule type" value="Genomic_DNA"/>
</dbReference>
<evidence type="ECO:0008006" key="4">
    <source>
        <dbReference type="Google" id="ProtNLM"/>
    </source>
</evidence>
<dbReference type="Pfam" id="PF10340">
    <property type="entry name" value="Say1_Mug180"/>
    <property type="match status" value="1"/>
</dbReference>
<dbReference type="OrthoDB" id="2152029at2759"/>
<dbReference type="PANTHER" id="PTHR48081:SF11">
    <property type="entry name" value="ALPHA_BETA HYDROLASE FOLD-3 DOMAIN-CONTAINING PROTEIN-RELATED"/>
    <property type="match status" value="1"/>
</dbReference>
<evidence type="ECO:0000313" key="2">
    <source>
        <dbReference type="EMBL" id="OGM48231.1"/>
    </source>
</evidence>
<proteinExistence type="predicted"/>
<dbReference type="GeneID" id="34445600"/>
<accession>A0A1F8A971</accession>
<dbReference type="PANTHER" id="PTHR48081">
    <property type="entry name" value="AB HYDROLASE SUPERFAMILY PROTEIN C4A8.06C"/>
    <property type="match status" value="1"/>
</dbReference>
<dbReference type="STRING" id="109264.A0A1F8A971"/>
<keyword evidence="1" id="KW-0378">Hydrolase</keyword>
<comment type="caution">
    <text evidence="2">The sequence shown here is derived from an EMBL/GenBank/DDBJ whole genome shotgun (WGS) entry which is preliminary data.</text>
</comment>
<sequence length="392" mass="43402">MTTQDPNPPPRIRPRDIIALTAFLLIRIPWTIFRTTLYHLTGTTSRPPLLKDLVRSLTRESFENLPLAIHNTLPNRSGSTTLLSPRYRPLKSHLFHGVQRPSFTGYWVSRGLLATPPINPKHADLVIYHLRGSGYALGHPGDTLPGLLFLAEVLEKKGIHVCVFTLDYTLVSNGTFPRQINECLAAYEYLIEEEGVRAEKVCLVGESAGGHLALSFLVALAEGFSLDENKRENIAEGYQQPGSLILLSPWLDLSLSSPMIPILEKRDFISRAFLQRVGGELLRADARLISLFGNFTARSMERDSWGRVLPTRTWVSAGADEIFVDDIVKFVDCAREDGVEVGLRVESGKCHSWQSGEAFLSARRLLDMSLQCGGEELMPGLVGVGVVIAGFV</sequence>
<reference evidence="2 3" key="1">
    <citation type="journal article" date="2016" name="Genome Biol. Evol.">
        <title>Draft genome sequence of an aflatoxigenic Aspergillus species, A. bombycis.</title>
        <authorList>
            <person name="Moore G.G."/>
            <person name="Mack B.M."/>
            <person name="Beltz S.B."/>
            <person name="Gilbert M.K."/>
        </authorList>
    </citation>
    <scope>NUCLEOTIDE SEQUENCE [LARGE SCALE GENOMIC DNA]</scope>
    <source>
        <strain evidence="3">NRRL 26010</strain>
    </source>
</reference>
<dbReference type="InterPro" id="IPR019436">
    <property type="entry name" value="Say1-like"/>
</dbReference>
<dbReference type="RefSeq" id="XP_022391948.1">
    <property type="nucleotide sequence ID" value="XM_022529340.1"/>
</dbReference>
<organism evidence="2 3">
    <name type="scientific">Aspergillus bombycis</name>
    <dbReference type="NCBI Taxonomy" id="109264"/>
    <lineage>
        <taxon>Eukaryota</taxon>
        <taxon>Fungi</taxon>
        <taxon>Dikarya</taxon>
        <taxon>Ascomycota</taxon>
        <taxon>Pezizomycotina</taxon>
        <taxon>Eurotiomycetes</taxon>
        <taxon>Eurotiomycetidae</taxon>
        <taxon>Eurotiales</taxon>
        <taxon>Aspergillaceae</taxon>
        <taxon>Aspergillus</taxon>
    </lineage>
</organism>
<protein>
    <recommendedName>
        <fullName evidence="4">Alpha/beta hydrolase fold-3 domain-containing protein</fullName>
    </recommendedName>
</protein>
<evidence type="ECO:0000256" key="1">
    <source>
        <dbReference type="ARBA" id="ARBA00022801"/>
    </source>
</evidence>
<keyword evidence="3" id="KW-1185">Reference proteome</keyword>
<dbReference type="InterPro" id="IPR050300">
    <property type="entry name" value="GDXG_lipolytic_enzyme"/>
</dbReference>
<evidence type="ECO:0000313" key="3">
    <source>
        <dbReference type="Proteomes" id="UP000179179"/>
    </source>
</evidence>
<dbReference type="SUPFAM" id="SSF53474">
    <property type="entry name" value="alpha/beta-Hydrolases"/>
    <property type="match status" value="1"/>
</dbReference>
<dbReference type="AlphaFoldDB" id="A0A1F8A971"/>
<dbReference type="GO" id="GO:0016787">
    <property type="term" value="F:hydrolase activity"/>
    <property type="evidence" value="ECO:0007669"/>
    <property type="project" value="UniProtKB-KW"/>
</dbReference>
<dbReference type="Proteomes" id="UP000179179">
    <property type="component" value="Unassembled WGS sequence"/>
</dbReference>
<dbReference type="InterPro" id="IPR029058">
    <property type="entry name" value="AB_hydrolase_fold"/>
</dbReference>
<gene>
    <name evidence="2" type="ORF">ABOM_002210</name>
</gene>
<dbReference type="Gene3D" id="3.40.50.1820">
    <property type="entry name" value="alpha/beta hydrolase"/>
    <property type="match status" value="1"/>
</dbReference>
<name>A0A1F8A971_9EURO</name>